<dbReference type="AlphaFoldDB" id="A0A8S1CCR2"/>
<evidence type="ECO:0000256" key="2">
    <source>
        <dbReference type="SAM" id="Phobius"/>
    </source>
</evidence>
<gene>
    <name evidence="3" type="ORF">CLODIP_2_CD06622</name>
</gene>
<evidence type="ECO:0000256" key="1">
    <source>
        <dbReference type="SAM" id="MobiDB-lite"/>
    </source>
</evidence>
<keyword evidence="4" id="KW-1185">Reference proteome</keyword>
<evidence type="ECO:0000313" key="3">
    <source>
        <dbReference type="EMBL" id="CAB3365948.1"/>
    </source>
</evidence>
<keyword evidence="2" id="KW-0472">Membrane</keyword>
<name>A0A8S1CCR2_9INSE</name>
<proteinExistence type="predicted"/>
<protein>
    <submittedName>
        <fullName evidence="3">Uncharacterized protein</fullName>
    </submittedName>
</protein>
<feature type="region of interest" description="Disordered" evidence="1">
    <location>
        <begin position="1"/>
        <end position="61"/>
    </location>
</feature>
<keyword evidence="2" id="KW-1133">Transmembrane helix</keyword>
<dbReference type="Proteomes" id="UP000494165">
    <property type="component" value="Unassembled WGS sequence"/>
</dbReference>
<comment type="caution">
    <text evidence="3">The sequence shown here is derived from an EMBL/GenBank/DDBJ whole genome shotgun (WGS) entry which is preliminary data.</text>
</comment>
<reference evidence="3 4" key="1">
    <citation type="submission" date="2020-04" db="EMBL/GenBank/DDBJ databases">
        <authorList>
            <person name="Alioto T."/>
            <person name="Alioto T."/>
            <person name="Gomez Garrido J."/>
        </authorList>
    </citation>
    <scope>NUCLEOTIDE SEQUENCE [LARGE SCALE GENOMIC DNA]</scope>
</reference>
<dbReference type="EMBL" id="CADEPI010000022">
    <property type="protein sequence ID" value="CAB3365948.1"/>
    <property type="molecule type" value="Genomic_DNA"/>
</dbReference>
<feature type="compositionally biased region" description="Basic residues" evidence="1">
    <location>
        <begin position="52"/>
        <end position="61"/>
    </location>
</feature>
<accession>A0A8S1CCR2</accession>
<sequence>MAKGKKGAGKEENGEGVEYPSGELKVRKKGSKLTNGGGKKQEEAASAASKKAAAKKRPRKSPGHIKNIWVASFVTFATAAIVTALVVYNWSSHDNFDLTKFWTDNEQKIYDLVEHLTTLFAQQIGAANATDSAAEATLPTATPA</sequence>
<keyword evidence="2" id="KW-0812">Transmembrane</keyword>
<feature type="transmembrane region" description="Helical" evidence="2">
    <location>
        <begin position="68"/>
        <end position="90"/>
    </location>
</feature>
<organism evidence="3 4">
    <name type="scientific">Cloeon dipterum</name>
    <dbReference type="NCBI Taxonomy" id="197152"/>
    <lineage>
        <taxon>Eukaryota</taxon>
        <taxon>Metazoa</taxon>
        <taxon>Ecdysozoa</taxon>
        <taxon>Arthropoda</taxon>
        <taxon>Hexapoda</taxon>
        <taxon>Insecta</taxon>
        <taxon>Pterygota</taxon>
        <taxon>Palaeoptera</taxon>
        <taxon>Ephemeroptera</taxon>
        <taxon>Pisciforma</taxon>
        <taxon>Baetidae</taxon>
        <taxon>Cloeon</taxon>
    </lineage>
</organism>
<evidence type="ECO:0000313" key="4">
    <source>
        <dbReference type="Proteomes" id="UP000494165"/>
    </source>
</evidence>
<dbReference type="OrthoDB" id="9991467at2759"/>